<proteinExistence type="inferred from homology"/>
<comment type="similarity">
    <text evidence="7">Belongs to the ATPase delta chain family.</text>
</comment>
<dbReference type="RefSeq" id="WP_153982400.1">
    <property type="nucleotide sequence ID" value="NZ_BAAANZ010000008.1"/>
</dbReference>
<dbReference type="PANTHER" id="PTHR11910">
    <property type="entry name" value="ATP SYNTHASE DELTA CHAIN"/>
    <property type="match status" value="1"/>
</dbReference>
<dbReference type="Pfam" id="PF00213">
    <property type="entry name" value="OSCP"/>
    <property type="match status" value="1"/>
</dbReference>
<evidence type="ECO:0000313" key="8">
    <source>
        <dbReference type="EMBL" id="MBB5618836.1"/>
    </source>
</evidence>
<dbReference type="NCBIfam" id="NF009967">
    <property type="entry name" value="PRK13430.1"/>
    <property type="match status" value="1"/>
</dbReference>
<dbReference type="PRINTS" id="PR00125">
    <property type="entry name" value="ATPASEDELTA"/>
</dbReference>
<keyword evidence="2 7" id="KW-0813">Transport</keyword>
<dbReference type="HAMAP" id="MF_01416">
    <property type="entry name" value="ATP_synth_delta_bact"/>
    <property type="match status" value="1"/>
</dbReference>
<dbReference type="AlphaFoldDB" id="A0A840XKM6"/>
<comment type="function">
    <text evidence="7">F(1)F(0) ATP synthase produces ATP from ADP in the presence of a proton or sodium gradient. F-type ATPases consist of two structural domains, F(1) containing the extramembraneous catalytic core and F(0) containing the membrane proton channel, linked together by a central stalk and a peripheral stalk. During catalysis, ATP synthesis in the catalytic domain of F(1) is coupled via a rotary mechanism of the central stalk subunits to proton translocation.</text>
</comment>
<sequence>MGSATRSALETARTALAAAKGVDLSAGEQLLAAARTIGSSPQLLSALANPSADAAGTRALVATVFAKLGATARGLLDVVVSSRWSSGDDLLAGIEELGIRAIAASASEAGRIEAELFELGRAITSDAELELAIGSKRGSAEGKRSLVTGLLGGAALPQTVAIAEHLVQQPRGRRIGELVRSAVTTVADTSGKGVATVTVARPLSASQLAAVTASIARRYGREHVINQVVDAALVGGVRVQVGDEVIDGSISSRLADVRLQLAG</sequence>
<comment type="subcellular location">
    <subcellularLocation>
        <location evidence="7">Cell membrane</location>
        <topology evidence="7">Peripheral membrane protein</topology>
    </subcellularLocation>
    <subcellularLocation>
        <location evidence="1">Membrane</location>
    </subcellularLocation>
</comment>
<organism evidence="8 9">
    <name type="scientific">Microcella frigidaquae</name>
    <dbReference type="NCBI Taxonomy" id="424758"/>
    <lineage>
        <taxon>Bacteria</taxon>
        <taxon>Bacillati</taxon>
        <taxon>Actinomycetota</taxon>
        <taxon>Actinomycetes</taxon>
        <taxon>Micrococcales</taxon>
        <taxon>Microbacteriaceae</taxon>
        <taxon>Microcella</taxon>
    </lineage>
</organism>
<dbReference type="GO" id="GO:0045259">
    <property type="term" value="C:proton-transporting ATP synthase complex"/>
    <property type="evidence" value="ECO:0007669"/>
    <property type="project" value="UniProtKB-KW"/>
</dbReference>
<comment type="caution">
    <text evidence="8">The sequence shown here is derived from an EMBL/GenBank/DDBJ whole genome shotgun (WGS) entry which is preliminary data.</text>
</comment>
<evidence type="ECO:0000256" key="5">
    <source>
        <dbReference type="ARBA" id="ARBA00023136"/>
    </source>
</evidence>
<evidence type="ECO:0000256" key="2">
    <source>
        <dbReference type="ARBA" id="ARBA00022448"/>
    </source>
</evidence>
<dbReference type="GO" id="GO:0046933">
    <property type="term" value="F:proton-transporting ATP synthase activity, rotational mechanism"/>
    <property type="evidence" value="ECO:0007669"/>
    <property type="project" value="UniProtKB-UniRule"/>
</dbReference>
<evidence type="ECO:0000256" key="4">
    <source>
        <dbReference type="ARBA" id="ARBA00023065"/>
    </source>
</evidence>
<reference evidence="8 9" key="1">
    <citation type="submission" date="2020-08" db="EMBL/GenBank/DDBJ databases">
        <title>Sequencing the genomes of 1000 actinobacteria strains.</title>
        <authorList>
            <person name="Klenk H.-P."/>
        </authorList>
    </citation>
    <scope>NUCLEOTIDE SEQUENCE [LARGE SCALE GENOMIC DNA]</scope>
    <source>
        <strain evidence="8 9">DSM 23889</strain>
    </source>
</reference>
<keyword evidence="7" id="KW-0139">CF(1)</keyword>
<evidence type="ECO:0000313" key="9">
    <source>
        <dbReference type="Proteomes" id="UP000552883"/>
    </source>
</evidence>
<dbReference type="EMBL" id="JACHBS010000001">
    <property type="protein sequence ID" value="MBB5618836.1"/>
    <property type="molecule type" value="Genomic_DNA"/>
</dbReference>
<dbReference type="OrthoDB" id="5242917at2"/>
<keyword evidence="9" id="KW-1185">Reference proteome</keyword>
<evidence type="ECO:0000256" key="7">
    <source>
        <dbReference type="HAMAP-Rule" id="MF_01416"/>
    </source>
</evidence>
<evidence type="ECO:0000256" key="3">
    <source>
        <dbReference type="ARBA" id="ARBA00022781"/>
    </source>
</evidence>
<protein>
    <recommendedName>
        <fullName evidence="7">ATP synthase subunit delta</fullName>
    </recommendedName>
    <alternativeName>
        <fullName evidence="7">ATP synthase F(1) sector subunit delta</fullName>
    </alternativeName>
    <alternativeName>
        <fullName evidence="7">F-type ATPase subunit delta</fullName>
        <shortName evidence="7">F-ATPase subunit delta</shortName>
    </alternativeName>
</protein>
<gene>
    <name evidence="7" type="primary">atpH</name>
    <name evidence="8" type="ORF">BJ959_002332</name>
</gene>
<dbReference type="Proteomes" id="UP000552883">
    <property type="component" value="Unassembled WGS sequence"/>
</dbReference>
<evidence type="ECO:0000256" key="1">
    <source>
        <dbReference type="ARBA" id="ARBA00004370"/>
    </source>
</evidence>
<keyword evidence="3 7" id="KW-0375">Hydrogen ion transport</keyword>
<comment type="function">
    <text evidence="7">This protein is part of the stalk that links CF(0) to CF(1). It either transmits conformational changes from CF(0) to CF(1) or is implicated in proton conduction.</text>
</comment>
<evidence type="ECO:0000256" key="6">
    <source>
        <dbReference type="ARBA" id="ARBA00023310"/>
    </source>
</evidence>
<keyword evidence="7" id="KW-1003">Cell membrane</keyword>
<accession>A0A840XKM6</accession>
<name>A0A840XKM6_9MICO</name>
<dbReference type="InterPro" id="IPR000711">
    <property type="entry name" value="ATPase_OSCP/dsu"/>
</dbReference>
<dbReference type="GO" id="GO:0005886">
    <property type="term" value="C:plasma membrane"/>
    <property type="evidence" value="ECO:0007669"/>
    <property type="project" value="UniProtKB-SubCell"/>
</dbReference>
<keyword evidence="5 7" id="KW-0472">Membrane</keyword>
<keyword evidence="6 7" id="KW-0066">ATP synthesis</keyword>
<keyword evidence="4 7" id="KW-0406">Ion transport</keyword>